<feature type="compositionally biased region" description="Basic and acidic residues" evidence="1">
    <location>
        <begin position="260"/>
        <end position="270"/>
    </location>
</feature>
<feature type="compositionally biased region" description="Polar residues" evidence="1">
    <location>
        <begin position="338"/>
        <end position="350"/>
    </location>
</feature>
<dbReference type="Proteomes" id="UP000274922">
    <property type="component" value="Unassembled WGS sequence"/>
</dbReference>
<evidence type="ECO:0000256" key="2">
    <source>
        <dbReference type="SAM" id="SignalP"/>
    </source>
</evidence>
<proteinExistence type="predicted"/>
<reference evidence="5 6" key="1">
    <citation type="journal article" date="2018" name="Nat. Microbiol.">
        <title>Leveraging single-cell genomics to expand the fungal tree of life.</title>
        <authorList>
            <person name="Ahrendt S.R."/>
            <person name="Quandt C.A."/>
            <person name="Ciobanu D."/>
            <person name="Clum A."/>
            <person name="Salamov A."/>
            <person name="Andreopoulos B."/>
            <person name="Cheng J.F."/>
            <person name="Woyke T."/>
            <person name="Pelin A."/>
            <person name="Henrissat B."/>
            <person name="Reynolds N.K."/>
            <person name="Benny G.L."/>
            <person name="Smith M.E."/>
            <person name="James T.Y."/>
            <person name="Grigoriev I.V."/>
        </authorList>
    </citation>
    <scope>NUCLEOTIDE SEQUENCE [LARGE SCALE GENOMIC DNA]</scope>
    <source>
        <strain evidence="5 6">ATCC 52028</strain>
    </source>
</reference>
<feature type="signal peptide" evidence="2">
    <location>
        <begin position="1"/>
        <end position="27"/>
    </location>
</feature>
<sequence length="773" mass="85777">MLTLIHGRNGLLPFLLHACLRSLVVTALPPVQYGDFGFAPPDSSDKQGIDIYSGEPRMTPQDQRWDNGQFGNAPSHPMEVDPANGLTFVSHPPHVSAATSDFSDLWGSSSYPFASSSQSPAASSGGTQASFVSEGTLPNVATASEQQYYPIESRHPSVYPYVNPQFLFDDVDDSLSRTYVSNQERIPVAQAYGYAEQPNPPSVFGNLNNGQGTQPEIDPAHSSQQSFPGNSYEYYNPWFSLDNTESVPTLVPGHPPAVPEAHDFQNHESLNDDSSVRPSTAGYVSSGNSLDSAPVIPSSTNSMIPGPPTASPDGQRADPSALRLNHDPQIIVPDKPDIQSTTGPQKNPQRPRNARKAWRTDPVWPTPRGDRRPTNPSNEIIQKVTAFPSNDVRRLSGLDIPTDAYLDYNFFRKMADQLPSNPSFQDFLGALYRPTPDLGDNGRHPFLYVRSAAFVNFCDSLPFGSLEPDAQGLVEKADTAVLKSQYFLQARQYADLIKNAYIRRWFIEYWKSVAQHATTDAVVLWYYLTHVATDHKSKLMAEVSAHKSTQDLSVWTTHLREELARLEFLGTEEKSYHEYLVNELCLYEGSASGKPLENSLEIKIREYAESLRHVDGQAAKILDLLDPSCSEKTIVDAAITSMNRRYGDMNTRSPAYLEGLLRQKNPHLVFAGIPFPATVLLGYRQEFSNDLGTLEKIRSQFQALVSMPSFSGIELPLKAIPFATHDYAVSDPVKMFEVNPAFKELFGPFSRVRNIVPPTNPKLNIPSPHIFPW</sequence>
<accession>A0A4P9X587</accession>
<evidence type="ECO:0000313" key="3">
    <source>
        <dbReference type="EMBL" id="RKO96541.1"/>
    </source>
</evidence>
<dbReference type="Proteomes" id="UP000268535">
    <property type="component" value="Unassembled WGS sequence"/>
</dbReference>
<feature type="region of interest" description="Disordered" evidence="1">
    <location>
        <begin position="197"/>
        <end position="228"/>
    </location>
</feature>
<reference evidence="3" key="3">
    <citation type="submission" date="2018-08" db="EMBL/GenBank/DDBJ databases">
        <title>Leveraging single-cell genomics to expand the Fungal Tree of Life.</title>
        <authorList>
            <consortium name="DOE Joint Genome Institute"/>
            <person name="Ahrendt S.R."/>
            <person name="Quandt C.A."/>
            <person name="Ciobanu D."/>
            <person name="Clum A."/>
            <person name="Salamov A."/>
            <person name="Andreopoulos B."/>
            <person name="Cheng J.-F."/>
            <person name="Woyke T."/>
            <person name="Pelin A."/>
            <person name="Henrissat B."/>
            <person name="Reynolds N."/>
            <person name="Benny G.L."/>
            <person name="Smith M.E."/>
            <person name="James T.Y."/>
            <person name="Grigoriev I.V."/>
        </authorList>
    </citation>
    <scope>NUCLEOTIDE SEQUENCE</scope>
    <source>
        <strain evidence="3">ATCC 52028</strain>
    </source>
</reference>
<dbReference type="EMBL" id="ML009846">
    <property type="protein sequence ID" value="RKO96541.1"/>
    <property type="molecule type" value="Genomic_DNA"/>
</dbReference>
<feature type="region of interest" description="Disordered" evidence="1">
    <location>
        <begin position="247"/>
        <end position="379"/>
    </location>
</feature>
<feature type="compositionally biased region" description="Polar residues" evidence="1">
    <location>
        <begin position="272"/>
        <end position="303"/>
    </location>
</feature>
<dbReference type="EMBL" id="ML014229">
    <property type="protein sequence ID" value="RKP00221.1"/>
    <property type="molecule type" value="Genomic_DNA"/>
</dbReference>
<organism evidence="4 6">
    <name type="scientific">Caulochytrium protostelioides</name>
    <dbReference type="NCBI Taxonomy" id="1555241"/>
    <lineage>
        <taxon>Eukaryota</taxon>
        <taxon>Fungi</taxon>
        <taxon>Fungi incertae sedis</taxon>
        <taxon>Chytridiomycota</taxon>
        <taxon>Chytridiomycota incertae sedis</taxon>
        <taxon>Chytridiomycetes</taxon>
        <taxon>Caulochytriales</taxon>
        <taxon>Caulochytriaceae</taxon>
        <taxon>Caulochytrium</taxon>
    </lineage>
</organism>
<protein>
    <submittedName>
        <fullName evidence="4">Uncharacterized protein</fullName>
    </submittedName>
</protein>
<dbReference type="AlphaFoldDB" id="A0A4P9X587"/>
<evidence type="ECO:0000313" key="6">
    <source>
        <dbReference type="Proteomes" id="UP000274922"/>
    </source>
</evidence>
<evidence type="ECO:0000313" key="5">
    <source>
        <dbReference type="Proteomes" id="UP000268535"/>
    </source>
</evidence>
<name>A0A4P9X587_9FUNG</name>
<reference evidence="4" key="2">
    <citation type="submission" date="2018-04" db="EMBL/GenBank/DDBJ databases">
        <title>Leveraging single-cell genomics to expand the Fungal Tree of Life.</title>
        <authorList>
            <consortium name="DOE Joint Genome Institute"/>
            <person name="Ahrendt S.R."/>
            <person name="Quandt C.A."/>
            <person name="Ciobanu D."/>
            <person name="Clum A."/>
            <person name="Salamov A."/>
            <person name="Andreopoulos B."/>
            <person name="Cheng J.-F."/>
            <person name="Woyke T."/>
            <person name="Pelin A."/>
            <person name="Henrissat B."/>
            <person name="Benny G.L."/>
            <person name="Smith M.E."/>
            <person name="James T.Y."/>
            <person name="Grigoriev I.V."/>
        </authorList>
    </citation>
    <scope>NUCLEOTIDE SEQUENCE</scope>
    <source>
        <strain evidence="4">ATCC 52028</strain>
    </source>
</reference>
<gene>
    <name evidence="3" type="ORF">CAUPRSCDRAFT_11766</name>
    <name evidence="4" type="ORF">CXG81DRAFT_19809</name>
</gene>
<evidence type="ECO:0000256" key="1">
    <source>
        <dbReference type="SAM" id="MobiDB-lite"/>
    </source>
</evidence>
<keyword evidence="6" id="KW-1185">Reference proteome</keyword>
<feature type="compositionally biased region" description="Polar residues" evidence="1">
    <location>
        <begin position="205"/>
        <end position="214"/>
    </location>
</feature>
<feature type="chain" id="PRO_5036118888" evidence="2">
    <location>
        <begin position="28"/>
        <end position="773"/>
    </location>
</feature>
<feature type="region of interest" description="Disordered" evidence="1">
    <location>
        <begin position="42"/>
        <end position="87"/>
    </location>
</feature>
<keyword evidence="2" id="KW-0732">Signal</keyword>
<evidence type="ECO:0000313" key="4">
    <source>
        <dbReference type="EMBL" id="RKP00221.1"/>
    </source>
</evidence>